<reference evidence="1" key="1">
    <citation type="journal article" date="2025" name="Int. J. Syst. Evol. Microbiol.">
        <title>Streptomyces citrinus sp. nov., with yellow diffusible pigment.</title>
        <authorList>
            <person name="He Y."/>
            <person name="Yang E."/>
            <person name="Xu J."/>
            <person name="Sun Y."/>
            <person name="Sun L."/>
        </authorList>
    </citation>
    <scope>NUCLEOTIDE SEQUENCE</scope>
    <source>
        <strain evidence="1">Q6</strain>
    </source>
</reference>
<evidence type="ECO:0000313" key="2">
    <source>
        <dbReference type="Proteomes" id="UP001432251"/>
    </source>
</evidence>
<dbReference type="Proteomes" id="UP001432251">
    <property type="component" value="Chromosome"/>
</dbReference>
<evidence type="ECO:0000313" key="1">
    <source>
        <dbReference type="EMBL" id="WWQ63444.1"/>
    </source>
</evidence>
<dbReference type="EMBL" id="CP146022">
    <property type="protein sequence ID" value="WWQ63444.1"/>
    <property type="molecule type" value="Genomic_DNA"/>
</dbReference>
<keyword evidence="2" id="KW-1185">Reference proteome</keyword>
<organism evidence="1 2">
    <name type="scientific">Streptomyces citrinus</name>
    <dbReference type="NCBI Taxonomy" id="3118173"/>
    <lineage>
        <taxon>Bacteria</taxon>
        <taxon>Bacillati</taxon>
        <taxon>Actinomycetota</taxon>
        <taxon>Actinomycetes</taxon>
        <taxon>Kitasatosporales</taxon>
        <taxon>Streptomycetaceae</taxon>
        <taxon>Streptomyces</taxon>
    </lineage>
</organism>
<accession>A0ACD5A8B7</accession>
<proteinExistence type="predicted"/>
<name>A0ACD5A8B7_9ACTN</name>
<sequence>MSAPTHTRPHPAASGGVDVRLPWWAIVLPAVAFVALLLLILNPADAQAAAGDPTIAHVLERAKELVLR</sequence>
<gene>
    <name evidence="1" type="ORF">V2W30_08895</name>
</gene>
<protein>
    <submittedName>
        <fullName evidence="1">Uncharacterized protein</fullName>
    </submittedName>
</protein>